<evidence type="ECO:0000313" key="8">
    <source>
        <dbReference type="EMBL" id="KAJ5092862.1"/>
    </source>
</evidence>
<organism evidence="8 9">
    <name type="scientific">Penicillium angulare</name>
    <dbReference type="NCBI Taxonomy" id="116970"/>
    <lineage>
        <taxon>Eukaryota</taxon>
        <taxon>Fungi</taxon>
        <taxon>Dikarya</taxon>
        <taxon>Ascomycota</taxon>
        <taxon>Pezizomycotina</taxon>
        <taxon>Eurotiomycetes</taxon>
        <taxon>Eurotiomycetidae</taxon>
        <taxon>Eurotiales</taxon>
        <taxon>Aspergillaceae</taxon>
        <taxon>Penicillium</taxon>
    </lineage>
</organism>
<feature type="transmembrane region" description="Helical" evidence="6">
    <location>
        <begin position="448"/>
        <end position="473"/>
    </location>
</feature>
<dbReference type="Gene3D" id="1.20.1250.20">
    <property type="entry name" value="MFS general substrate transporter like domains"/>
    <property type="match status" value="1"/>
</dbReference>
<keyword evidence="2 6" id="KW-0812">Transmembrane</keyword>
<reference evidence="8" key="1">
    <citation type="submission" date="2022-11" db="EMBL/GenBank/DDBJ databases">
        <authorList>
            <person name="Petersen C."/>
        </authorList>
    </citation>
    <scope>NUCLEOTIDE SEQUENCE</scope>
    <source>
        <strain evidence="8">IBT 30069</strain>
    </source>
</reference>
<evidence type="ECO:0000256" key="1">
    <source>
        <dbReference type="ARBA" id="ARBA00004141"/>
    </source>
</evidence>
<feature type="transmembrane region" description="Helical" evidence="6">
    <location>
        <begin position="485"/>
        <end position="506"/>
    </location>
</feature>
<dbReference type="PROSITE" id="PS50850">
    <property type="entry name" value="MFS"/>
    <property type="match status" value="1"/>
</dbReference>
<feature type="transmembrane region" description="Helical" evidence="6">
    <location>
        <begin position="310"/>
        <end position="328"/>
    </location>
</feature>
<evidence type="ECO:0000256" key="2">
    <source>
        <dbReference type="ARBA" id="ARBA00022692"/>
    </source>
</evidence>
<dbReference type="EMBL" id="JAPQKH010000006">
    <property type="protein sequence ID" value="KAJ5092862.1"/>
    <property type="molecule type" value="Genomic_DNA"/>
</dbReference>
<feature type="compositionally biased region" description="Polar residues" evidence="5">
    <location>
        <begin position="29"/>
        <end position="39"/>
    </location>
</feature>
<feature type="transmembrane region" description="Helical" evidence="6">
    <location>
        <begin position="417"/>
        <end position="436"/>
    </location>
</feature>
<keyword evidence="3 6" id="KW-1133">Transmembrane helix</keyword>
<sequence>MCFQDLSLELNEKISELSTKDSIERSKMESSSVSTTNEPKVSHKGLQDHYLELTPDGNAVRWGRDNPKYPRNWSLFRKTYDTTTICALDLFITASSTAGAAAATEAKHEYHLNQTLATFCFVTMFLLGQCLGNIILPAWSESFGRKRMYLLSGGLSCSCCVIIGLVHSLPAAVTMRAVSGVLSAVPGTILGGSIEDIFNSQARIWVIFFWTVASNIGLIIGPIMSSYIIEALNWRWVFFVYAIILAMITFLLCFNKESRSSRVLANEVKKLQRIIPSIPPALNHDHSPNMRTFMNEALFRPAQLFFREPIVFTTSMMISVAMSLIYIFAEAFQPIYQSMGFSASQASLMFTAIGVGTCLSAFTRILDHQIFNRRRAQGLPIRPEHKLVGLAIGAPCLAVGLWWFGWTIPPKVQGPDVPWILPTISLVLVGYALTEIDTCLYGYIADSYLSYSASATAAVAFMRGMLAATFPLFTRQMFDGLGANVAVSILASVATVFCIAPPLFICHGERIRKSSRFARYSWEIQEEMGKDEDDI</sequence>
<evidence type="ECO:0000259" key="7">
    <source>
        <dbReference type="PROSITE" id="PS50850"/>
    </source>
</evidence>
<feature type="transmembrane region" description="Helical" evidence="6">
    <location>
        <begin position="348"/>
        <end position="366"/>
    </location>
</feature>
<protein>
    <recommendedName>
        <fullName evidence="7">Major facilitator superfamily (MFS) profile domain-containing protein</fullName>
    </recommendedName>
</protein>
<feature type="transmembrane region" description="Helical" evidence="6">
    <location>
        <begin position="387"/>
        <end position="405"/>
    </location>
</feature>
<feature type="transmembrane region" description="Helical" evidence="6">
    <location>
        <begin position="148"/>
        <end position="167"/>
    </location>
</feature>
<dbReference type="SUPFAM" id="SSF103473">
    <property type="entry name" value="MFS general substrate transporter"/>
    <property type="match status" value="1"/>
</dbReference>
<dbReference type="Pfam" id="PF07690">
    <property type="entry name" value="MFS_1"/>
    <property type="match status" value="1"/>
</dbReference>
<keyword evidence="9" id="KW-1185">Reference proteome</keyword>
<keyword evidence="4 6" id="KW-0472">Membrane</keyword>
<evidence type="ECO:0000256" key="6">
    <source>
        <dbReference type="SAM" id="Phobius"/>
    </source>
</evidence>
<name>A0A9W9F3F9_9EURO</name>
<feature type="region of interest" description="Disordered" evidence="5">
    <location>
        <begin position="21"/>
        <end position="41"/>
    </location>
</feature>
<evidence type="ECO:0000256" key="4">
    <source>
        <dbReference type="ARBA" id="ARBA00023136"/>
    </source>
</evidence>
<dbReference type="PANTHER" id="PTHR23502:SF157">
    <property type="entry name" value="MAJOR FACILITATOR SUPERFAMILY (MFS) PROFILE DOMAIN-CONTAINING PROTEIN-RELATED"/>
    <property type="match status" value="1"/>
</dbReference>
<proteinExistence type="predicted"/>
<dbReference type="InterPro" id="IPR011701">
    <property type="entry name" value="MFS"/>
</dbReference>
<gene>
    <name evidence="8" type="ORF">N7456_008723</name>
</gene>
<reference evidence="8" key="2">
    <citation type="journal article" date="2023" name="IMA Fungus">
        <title>Comparative genomic study of the Penicillium genus elucidates a diverse pangenome and 15 lateral gene transfer events.</title>
        <authorList>
            <person name="Petersen C."/>
            <person name="Sorensen T."/>
            <person name="Nielsen M.R."/>
            <person name="Sondergaard T.E."/>
            <person name="Sorensen J.L."/>
            <person name="Fitzpatrick D.A."/>
            <person name="Frisvad J.C."/>
            <person name="Nielsen K.L."/>
        </authorList>
    </citation>
    <scope>NUCLEOTIDE SEQUENCE</scope>
    <source>
        <strain evidence="8">IBT 30069</strain>
    </source>
</reference>
<dbReference type="InterPro" id="IPR020846">
    <property type="entry name" value="MFS_dom"/>
</dbReference>
<feature type="transmembrane region" description="Helical" evidence="6">
    <location>
        <begin position="173"/>
        <end position="192"/>
    </location>
</feature>
<comment type="caution">
    <text evidence="8">The sequence shown here is derived from an EMBL/GenBank/DDBJ whole genome shotgun (WGS) entry which is preliminary data.</text>
</comment>
<comment type="subcellular location">
    <subcellularLocation>
        <location evidence="1">Membrane</location>
        <topology evidence="1">Multi-pass membrane protein</topology>
    </subcellularLocation>
</comment>
<dbReference type="GO" id="GO:0016020">
    <property type="term" value="C:membrane"/>
    <property type="evidence" value="ECO:0007669"/>
    <property type="project" value="UniProtKB-SubCell"/>
</dbReference>
<evidence type="ECO:0000256" key="3">
    <source>
        <dbReference type="ARBA" id="ARBA00022989"/>
    </source>
</evidence>
<dbReference type="Proteomes" id="UP001149165">
    <property type="component" value="Unassembled WGS sequence"/>
</dbReference>
<feature type="transmembrane region" description="Helical" evidence="6">
    <location>
        <begin position="116"/>
        <end position="136"/>
    </location>
</feature>
<dbReference type="PANTHER" id="PTHR23502">
    <property type="entry name" value="MAJOR FACILITATOR SUPERFAMILY"/>
    <property type="match status" value="1"/>
</dbReference>
<dbReference type="OrthoDB" id="5410178at2759"/>
<dbReference type="GO" id="GO:0022857">
    <property type="term" value="F:transmembrane transporter activity"/>
    <property type="evidence" value="ECO:0007669"/>
    <property type="project" value="InterPro"/>
</dbReference>
<evidence type="ECO:0000313" key="9">
    <source>
        <dbReference type="Proteomes" id="UP001149165"/>
    </source>
</evidence>
<feature type="domain" description="Major facilitator superfamily (MFS) profile" evidence="7">
    <location>
        <begin position="75"/>
        <end position="509"/>
    </location>
</feature>
<feature type="transmembrane region" description="Helical" evidence="6">
    <location>
        <begin position="204"/>
        <end position="228"/>
    </location>
</feature>
<dbReference type="InterPro" id="IPR036259">
    <property type="entry name" value="MFS_trans_sf"/>
</dbReference>
<accession>A0A9W9F3F9</accession>
<dbReference type="AlphaFoldDB" id="A0A9W9F3F9"/>
<evidence type="ECO:0000256" key="5">
    <source>
        <dbReference type="SAM" id="MobiDB-lite"/>
    </source>
</evidence>
<feature type="transmembrane region" description="Helical" evidence="6">
    <location>
        <begin position="234"/>
        <end position="254"/>
    </location>
</feature>